<organism evidence="1 2">
    <name type="scientific">Corynebacterium pseudokroppenstedtii</name>
    <dbReference type="NCBI Taxonomy" id="2804917"/>
    <lineage>
        <taxon>Bacteria</taxon>
        <taxon>Bacillati</taxon>
        <taxon>Actinomycetota</taxon>
        <taxon>Actinomycetes</taxon>
        <taxon>Mycobacteriales</taxon>
        <taxon>Corynebacteriaceae</taxon>
        <taxon>Corynebacterium</taxon>
    </lineage>
</organism>
<reference evidence="1 2" key="1">
    <citation type="submission" date="2023-10" db="EMBL/GenBank/DDBJ databases">
        <title>complete genome sequence of Corynebacterium pseudokroppenstedtii P15-C1.</title>
        <authorList>
            <person name="Bruggemann H."/>
            <person name="Poehlein A."/>
        </authorList>
    </citation>
    <scope>NUCLEOTIDE SEQUENCE [LARGE SCALE GENOMIC DNA]</scope>
    <source>
        <strain evidence="1 2">P15_C1</strain>
    </source>
</reference>
<evidence type="ECO:0000313" key="1">
    <source>
        <dbReference type="EMBL" id="WPF24851.1"/>
    </source>
</evidence>
<dbReference type="EMBL" id="CP137757">
    <property type="protein sequence ID" value="WPF24851.1"/>
    <property type="molecule type" value="Genomic_DNA"/>
</dbReference>
<gene>
    <name evidence="1" type="ORF">Q0N40_10100</name>
</gene>
<keyword evidence="2" id="KW-1185">Reference proteome</keyword>
<sequence length="78" mass="8385">MRQVHLAHAFHEFGVHAHHLHELAVGRTAGSGLARGAGFAEPDWAARVGVALFSPTRVAQAPRTFPLVIMCSSSARRC</sequence>
<protein>
    <submittedName>
        <fullName evidence="1">Uncharacterized protein</fullName>
    </submittedName>
</protein>
<dbReference type="Proteomes" id="UP001174314">
    <property type="component" value="Chromosome"/>
</dbReference>
<proteinExistence type="predicted"/>
<evidence type="ECO:0000313" key="2">
    <source>
        <dbReference type="Proteomes" id="UP001174314"/>
    </source>
</evidence>
<dbReference type="AlphaFoldDB" id="A0AAU0PZC2"/>
<name>A0AAU0PZC2_9CORY</name>
<dbReference type="KEGG" id="cpsk:Q0N40_10100"/>
<accession>A0AAU0PZC2</accession>